<dbReference type="Proteomes" id="UP001304050">
    <property type="component" value="Unassembled WGS sequence"/>
</dbReference>
<dbReference type="EMBL" id="JAYESG010000011">
    <property type="protein sequence ID" value="MEA3519625.1"/>
    <property type="molecule type" value="Genomic_DNA"/>
</dbReference>
<comment type="caution">
    <text evidence="1">The sequence shown here is derived from an EMBL/GenBank/DDBJ whole genome shotgun (WGS) entry which is preliminary data.</text>
</comment>
<organism evidence="1 2">
    <name type="scientific">Rhizobium mulingense</name>
    <dbReference type="NCBI Taxonomy" id="3031128"/>
    <lineage>
        <taxon>Bacteria</taxon>
        <taxon>Pseudomonadati</taxon>
        <taxon>Pseudomonadota</taxon>
        <taxon>Alphaproteobacteria</taxon>
        <taxon>Hyphomicrobiales</taxon>
        <taxon>Rhizobiaceae</taxon>
        <taxon>Rhizobium/Agrobacterium group</taxon>
        <taxon>Rhizobium</taxon>
    </lineage>
</organism>
<gene>
    <name evidence="1" type="ORF">U8465_21300</name>
</gene>
<sequence length="81" mass="9208">MIAPFSRRAHIENRLAEPVVAAAALLIWRVEHLIEAFGKHGTKEAPAYLAEDARRFAYWRLPFHMGPQNFRPGKLGTIGNR</sequence>
<accession>A0ACC6N1T9</accession>
<name>A0ACC6N1T9_9HYPH</name>
<evidence type="ECO:0000313" key="2">
    <source>
        <dbReference type="Proteomes" id="UP001304050"/>
    </source>
</evidence>
<evidence type="ECO:0000313" key="1">
    <source>
        <dbReference type="EMBL" id="MEA3519625.1"/>
    </source>
</evidence>
<keyword evidence="2" id="KW-1185">Reference proteome</keyword>
<reference evidence="1" key="1">
    <citation type="submission" date="2023-12" db="EMBL/GenBank/DDBJ databases">
        <title>Diversity of Rhizobium in root nodule of phaseolus vulgaris.</title>
        <authorList>
            <person name="Wang H."/>
        </authorList>
    </citation>
    <scope>NUCLEOTIDE SEQUENCE</scope>
    <source>
        <strain evidence="1">MJ31</strain>
    </source>
</reference>
<proteinExistence type="predicted"/>
<protein>
    <submittedName>
        <fullName evidence="1">Uncharacterized protein</fullName>
    </submittedName>
</protein>